<evidence type="ECO:0000256" key="1">
    <source>
        <dbReference type="SAM" id="Phobius"/>
    </source>
</evidence>
<dbReference type="EMBL" id="AYKW01000014">
    <property type="protein sequence ID" value="PIL30522.1"/>
    <property type="molecule type" value="Genomic_DNA"/>
</dbReference>
<accession>A0A2G8S9T4</accession>
<dbReference type="Proteomes" id="UP000230002">
    <property type="component" value="Unassembled WGS sequence"/>
</dbReference>
<protein>
    <submittedName>
        <fullName evidence="2">Uncharacterized protein</fullName>
    </submittedName>
</protein>
<evidence type="ECO:0000313" key="2">
    <source>
        <dbReference type="EMBL" id="PIL30522.1"/>
    </source>
</evidence>
<comment type="caution">
    <text evidence="2">The sequence shown here is derived from an EMBL/GenBank/DDBJ whole genome shotgun (WGS) entry which is preliminary data.</text>
</comment>
<reference evidence="2 3" key="1">
    <citation type="journal article" date="2015" name="Sci. Rep.">
        <title>Chromosome-level genome map provides insights into diverse defense mechanisms in the medicinal fungus Ganoderma sinense.</title>
        <authorList>
            <person name="Zhu Y."/>
            <person name="Xu J."/>
            <person name="Sun C."/>
            <person name="Zhou S."/>
            <person name="Xu H."/>
            <person name="Nelson D.R."/>
            <person name="Qian J."/>
            <person name="Song J."/>
            <person name="Luo H."/>
            <person name="Xiang L."/>
            <person name="Li Y."/>
            <person name="Xu Z."/>
            <person name="Ji A."/>
            <person name="Wang L."/>
            <person name="Lu S."/>
            <person name="Hayward A."/>
            <person name="Sun W."/>
            <person name="Li X."/>
            <person name="Schwartz D.C."/>
            <person name="Wang Y."/>
            <person name="Chen S."/>
        </authorList>
    </citation>
    <scope>NUCLEOTIDE SEQUENCE [LARGE SCALE GENOMIC DNA]</scope>
    <source>
        <strain evidence="2 3">ZZ0214-1</strain>
    </source>
</reference>
<evidence type="ECO:0000313" key="3">
    <source>
        <dbReference type="Proteomes" id="UP000230002"/>
    </source>
</evidence>
<name>A0A2G8S9T4_9APHY</name>
<sequence length="105" mass="11343">MPANLVETRDDHRRRVALAHSQCRVVPGKRAKDGCGRLLRGPCPLAGFGLQGLLHGFAFAPCPRLGLALRLLLFGFFVPPLLLFGARARLGSGVRMPMASALRGR</sequence>
<keyword evidence="1" id="KW-1133">Transmembrane helix</keyword>
<gene>
    <name evidence="2" type="ORF">GSI_07222</name>
</gene>
<organism evidence="2 3">
    <name type="scientific">Ganoderma sinense ZZ0214-1</name>
    <dbReference type="NCBI Taxonomy" id="1077348"/>
    <lineage>
        <taxon>Eukaryota</taxon>
        <taxon>Fungi</taxon>
        <taxon>Dikarya</taxon>
        <taxon>Basidiomycota</taxon>
        <taxon>Agaricomycotina</taxon>
        <taxon>Agaricomycetes</taxon>
        <taxon>Polyporales</taxon>
        <taxon>Polyporaceae</taxon>
        <taxon>Ganoderma</taxon>
    </lineage>
</organism>
<keyword evidence="1" id="KW-0812">Transmembrane</keyword>
<feature type="transmembrane region" description="Helical" evidence="1">
    <location>
        <begin position="67"/>
        <end position="86"/>
    </location>
</feature>
<keyword evidence="3" id="KW-1185">Reference proteome</keyword>
<proteinExistence type="predicted"/>
<keyword evidence="1" id="KW-0472">Membrane</keyword>
<dbReference type="AlphaFoldDB" id="A0A2G8S9T4"/>